<reference evidence="2" key="1">
    <citation type="submission" date="2023-01" db="EMBL/GenBank/DDBJ databases">
        <title>Complete genome sequence of Planctobacterium marinum strain Dej080120_11.</title>
        <authorList>
            <person name="Ueki S."/>
            <person name="Maruyama F."/>
        </authorList>
    </citation>
    <scope>NUCLEOTIDE SEQUENCE</scope>
    <source>
        <strain evidence="2">Dej080120_11</strain>
    </source>
</reference>
<dbReference type="AlphaFoldDB" id="A0AA48HRH7"/>
<evidence type="ECO:0000313" key="2">
    <source>
        <dbReference type="EMBL" id="BDX07377.1"/>
    </source>
</evidence>
<evidence type="ECO:0000259" key="1">
    <source>
        <dbReference type="PROSITE" id="PS50987"/>
    </source>
</evidence>
<dbReference type="InterPro" id="IPR001845">
    <property type="entry name" value="HTH_ArsR_DNA-bd_dom"/>
</dbReference>
<name>A0AA48HRH7_9ALTE</name>
<gene>
    <name evidence="2" type="ORF">MACH26_28980</name>
</gene>
<proteinExistence type="predicted"/>
<accession>A0AA48HRH7</accession>
<dbReference type="InterPro" id="IPR036390">
    <property type="entry name" value="WH_DNA-bd_sf"/>
</dbReference>
<sequence length="90" mass="10568">MLLWQEGELCSTEIARVLYSTDNQIRRHMALLSKNQLVVFRQKELFHCYQLSADLPLWVQKTLKHTYRGNKSLLDDISQPNKNYLQSTAS</sequence>
<dbReference type="KEGG" id="pmaw:MACH26_28980"/>
<feature type="domain" description="HTH arsR-type" evidence="1">
    <location>
        <begin position="1"/>
        <end position="70"/>
    </location>
</feature>
<dbReference type="EMBL" id="AP027272">
    <property type="protein sequence ID" value="BDX07377.1"/>
    <property type="molecule type" value="Genomic_DNA"/>
</dbReference>
<organism evidence="2 3">
    <name type="scientific">Planctobacterium marinum</name>
    <dbReference type="NCBI Taxonomy" id="1631968"/>
    <lineage>
        <taxon>Bacteria</taxon>
        <taxon>Pseudomonadati</taxon>
        <taxon>Pseudomonadota</taxon>
        <taxon>Gammaproteobacteria</taxon>
        <taxon>Alteromonadales</taxon>
        <taxon>Alteromonadaceae</taxon>
        <taxon>Planctobacterium</taxon>
    </lineage>
</organism>
<dbReference type="GO" id="GO:0003700">
    <property type="term" value="F:DNA-binding transcription factor activity"/>
    <property type="evidence" value="ECO:0007669"/>
    <property type="project" value="InterPro"/>
</dbReference>
<dbReference type="InterPro" id="IPR036388">
    <property type="entry name" value="WH-like_DNA-bd_sf"/>
</dbReference>
<dbReference type="Proteomes" id="UP001333710">
    <property type="component" value="Chromosome"/>
</dbReference>
<protein>
    <recommendedName>
        <fullName evidence="1">HTH arsR-type domain-containing protein</fullName>
    </recommendedName>
</protein>
<evidence type="ECO:0000313" key="3">
    <source>
        <dbReference type="Proteomes" id="UP001333710"/>
    </source>
</evidence>
<keyword evidence="3" id="KW-1185">Reference proteome</keyword>
<dbReference type="SUPFAM" id="SSF46785">
    <property type="entry name" value="Winged helix' DNA-binding domain"/>
    <property type="match status" value="1"/>
</dbReference>
<dbReference type="PROSITE" id="PS50987">
    <property type="entry name" value="HTH_ARSR_2"/>
    <property type="match status" value="1"/>
</dbReference>
<dbReference type="Gene3D" id="1.10.10.10">
    <property type="entry name" value="Winged helix-like DNA-binding domain superfamily/Winged helix DNA-binding domain"/>
    <property type="match status" value="1"/>
</dbReference>